<evidence type="ECO:0000256" key="1">
    <source>
        <dbReference type="ARBA" id="ARBA00022729"/>
    </source>
</evidence>
<evidence type="ECO:0000256" key="2">
    <source>
        <dbReference type="ARBA" id="ARBA00023157"/>
    </source>
</evidence>
<feature type="domain" description="LamG-like jellyroll fold" evidence="4">
    <location>
        <begin position="383"/>
        <end position="519"/>
    </location>
</feature>
<dbReference type="InterPro" id="IPR035992">
    <property type="entry name" value="Ricin_B-like_lectins"/>
</dbReference>
<protein>
    <submittedName>
        <fullName evidence="5">RICIN domain-containing protein</fullName>
    </submittedName>
</protein>
<dbReference type="RefSeq" id="WP_211472277.1">
    <property type="nucleotide sequence ID" value="NZ_JAGSXH010000203.1"/>
</dbReference>
<feature type="non-terminal residue" evidence="5">
    <location>
        <position position="1"/>
    </location>
</feature>
<keyword evidence="2" id="KW-1015">Disulfide bond</keyword>
<evidence type="ECO:0000259" key="4">
    <source>
        <dbReference type="SMART" id="SM00560"/>
    </source>
</evidence>
<dbReference type="Gene3D" id="2.80.10.50">
    <property type="match status" value="2"/>
</dbReference>
<keyword evidence="6" id="KW-1185">Reference proteome</keyword>
<dbReference type="SMART" id="SM00560">
    <property type="entry name" value="LamGL"/>
    <property type="match status" value="1"/>
</dbReference>
<gene>
    <name evidence="5" type="ORF">KGA66_27580</name>
</gene>
<proteinExistence type="predicted"/>
<dbReference type="Pfam" id="PF00652">
    <property type="entry name" value="Ricin_B_lectin"/>
    <property type="match status" value="1"/>
</dbReference>
<reference evidence="5" key="1">
    <citation type="submission" date="2021-04" db="EMBL/GenBank/DDBJ databases">
        <title>Genome based classification of Actinospica acidithermotolerans sp. nov., an actinobacterium isolated from an Indonesian hot spring.</title>
        <authorList>
            <person name="Kusuma A.B."/>
            <person name="Putra K.E."/>
            <person name="Nafisah S."/>
            <person name="Loh J."/>
            <person name="Nouioui I."/>
            <person name="Goodfellow M."/>
        </authorList>
    </citation>
    <scope>NUCLEOTIDE SEQUENCE</scope>
    <source>
        <strain evidence="5">DSM 45618</strain>
    </source>
</reference>
<dbReference type="PROSITE" id="PS50231">
    <property type="entry name" value="RICIN_B_LECTIN"/>
    <property type="match status" value="1"/>
</dbReference>
<dbReference type="InterPro" id="IPR006558">
    <property type="entry name" value="LamG-like"/>
</dbReference>
<organism evidence="5 6">
    <name type="scientific">Actinocrinis puniceicyclus</name>
    <dbReference type="NCBI Taxonomy" id="977794"/>
    <lineage>
        <taxon>Bacteria</taxon>
        <taxon>Bacillati</taxon>
        <taxon>Actinomycetota</taxon>
        <taxon>Actinomycetes</taxon>
        <taxon>Catenulisporales</taxon>
        <taxon>Actinospicaceae</taxon>
        <taxon>Actinocrinis</taxon>
    </lineage>
</organism>
<dbReference type="CDD" id="cd00161">
    <property type="entry name" value="beta-trefoil_Ricin-like"/>
    <property type="match status" value="1"/>
</dbReference>
<dbReference type="AlphaFoldDB" id="A0A8J7WVV0"/>
<name>A0A8J7WVV0_9ACTN</name>
<dbReference type="SUPFAM" id="SSF49899">
    <property type="entry name" value="Concanavalin A-like lectins/glucanases"/>
    <property type="match status" value="1"/>
</dbReference>
<dbReference type="EMBL" id="JAGSXH010000203">
    <property type="protein sequence ID" value="MBS2966827.1"/>
    <property type="molecule type" value="Genomic_DNA"/>
</dbReference>
<keyword evidence="1" id="KW-0732">Signal</keyword>
<dbReference type="SMART" id="SM00458">
    <property type="entry name" value="RICIN"/>
    <property type="match status" value="1"/>
</dbReference>
<dbReference type="InterPro" id="IPR000772">
    <property type="entry name" value="Ricin_B_lectin"/>
</dbReference>
<sequence length="680" mass="69937">DLTDDGTPDLIIPGNVSTASNTPPGLWLASGNTDGSVSPTAVNIGIDGLGYSSPGTTADWNGAQAITGNYCGLGTQDALAYIPGAASTSNPHGGGGAIVCGDTSGAPLHTLNPVSGTQYPIDANSFQDPGTGVNATQVAGGGSENDVDAGGVVDLYYGTVTTGTNTGQLEVFGMSAEQPGTIGGALDLANQNTPTGGTDWNHWTITAAQMASGTAMYLWNSTTGDLYLWTGIALNSTSFDQATGITYTTHPKIASGWHTGATNLQLRAADINNDGTPDLWVTDTTPGSAPNTTSYLLTNLTSTTATLTAQPAQNLITTTHAWLLGDATTGTASTAADSTGTLTLSGSSTGATWNTGDMFAPDVTFDGTNGYLTTSSAAVTPSASFTLDAWAKPTANSGGVILSQDGTSDSDFLLYPNGTQWEFGINNGNTSTWSFDGIAGGSYQLGVWNHLTVTYNAATKLMNLYDNGVLVAAGSHTPVTGQPAGSFRIGDDLGSGTHMSRFAGQVSAVHTWNQALTPVQVATLASLTPPVPFTAGTTLRNLDGGLCLDAVNNATTNPSTNGDNVQLWTCNGSVQQNWTFHPVAGNPGWYTITNGYAGLCLDASNSTSGPNPTTNGDNVQLWTCNGYTQQEWQYTAGNTLKNYYGGLLLDATNNSTTNPSQNGDNVQLWSAANGTNQIWY</sequence>
<dbReference type="InterPro" id="IPR013320">
    <property type="entry name" value="ConA-like_dom_sf"/>
</dbReference>
<dbReference type="Pfam" id="PF13385">
    <property type="entry name" value="Laminin_G_3"/>
    <property type="match status" value="1"/>
</dbReference>
<evidence type="ECO:0000313" key="5">
    <source>
        <dbReference type="EMBL" id="MBS2966827.1"/>
    </source>
</evidence>
<evidence type="ECO:0000259" key="3">
    <source>
        <dbReference type="SMART" id="SM00458"/>
    </source>
</evidence>
<accession>A0A8J7WVV0</accession>
<evidence type="ECO:0000313" key="6">
    <source>
        <dbReference type="Proteomes" id="UP000677913"/>
    </source>
</evidence>
<dbReference type="Gene3D" id="2.60.120.200">
    <property type="match status" value="1"/>
</dbReference>
<feature type="domain" description="Ricin B lectin" evidence="3">
    <location>
        <begin position="533"/>
        <end position="680"/>
    </location>
</feature>
<dbReference type="SUPFAM" id="SSF50370">
    <property type="entry name" value="Ricin B-like lectins"/>
    <property type="match status" value="1"/>
</dbReference>
<dbReference type="Proteomes" id="UP000677913">
    <property type="component" value="Unassembled WGS sequence"/>
</dbReference>
<comment type="caution">
    <text evidence="5">The sequence shown here is derived from an EMBL/GenBank/DDBJ whole genome shotgun (WGS) entry which is preliminary data.</text>
</comment>